<dbReference type="Pfam" id="PF01850">
    <property type="entry name" value="PIN"/>
    <property type="match status" value="1"/>
</dbReference>
<protein>
    <submittedName>
        <fullName evidence="2">PIN domain-containing protein</fullName>
    </submittedName>
</protein>
<comment type="caution">
    <text evidence="2">The sequence shown here is derived from an EMBL/GenBank/DDBJ whole genome shotgun (WGS) entry which is preliminary data.</text>
</comment>
<dbReference type="CDD" id="cd09854">
    <property type="entry name" value="PIN_VapC-like"/>
    <property type="match status" value="1"/>
</dbReference>
<reference evidence="2" key="2">
    <citation type="submission" date="2020-08" db="EMBL/GenBank/DDBJ databases">
        <authorList>
            <person name="Chen M."/>
            <person name="Teng W."/>
            <person name="Zhao L."/>
            <person name="Hu C."/>
            <person name="Zhou Y."/>
            <person name="Han B."/>
            <person name="Song L."/>
            <person name="Shu W."/>
        </authorList>
    </citation>
    <scope>NUCLEOTIDE SEQUENCE</scope>
    <source>
        <strain evidence="2">FACHB-1375</strain>
    </source>
</reference>
<accession>A0A926VID7</accession>
<evidence type="ECO:0000259" key="1">
    <source>
        <dbReference type="Pfam" id="PF01850"/>
    </source>
</evidence>
<evidence type="ECO:0000313" key="2">
    <source>
        <dbReference type="EMBL" id="MBD2184465.1"/>
    </source>
</evidence>
<evidence type="ECO:0000313" key="3">
    <source>
        <dbReference type="Proteomes" id="UP000641646"/>
    </source>
</evidence>
<dbReference type="Gene3D" id="3.40.50.1010">
    <property type="entry name" value="5'-nuclease"/>
    <property type="match status" value="1"/>
</dbReference>
<dbReference type="SUPFAM" id="SSF88723">
    <property type="entry name" value="PIN domain-like"/>
    <property type="match status" value="1"/>
</dbReference>
<dbReference type="InterPro" id="IPR002716">
    <property type="entry name" value="PIN_dom"/>
</dbReference>
<gene>
    <name evidence="2" type="ORF">H6G03_25925</name>
</gene>
<keyword evidence="3" id="KW-1185">Reference proteome</keyword>
<proteinExistence type="predicted"/>
<sequence length="181" mass="21037">MSKQVYHIESYTFSETDAVLFDANIWLYIYGPQRQVHPHLRGTYTFAFKRIISANIRVFIDVLVLSEFINAYSRFVYNNLPASEKRLSFKNFRNSAEFKPIAEDIAKYTRRILENSERTESGFEAIYLRSIVSNYASGEKDFNDQILAELCRTKGLKLVTHDADFQGENLTILTGNQQLLR</sequence>
<dbReference type="InterPro" id="IPR029060">
    <property type="entry name" value="PIN-like_dom_sf"/>
</dbReference>
<dbReference type="EMBL" id="JACJPW010000084">
    <property type="protein sequence ID" value="MBD2184465.1"/>
    <property type="molecule type" value="Genomic_DNA"/>
</dbReference>
<dbReference type="AlphaFoldDB" id="A0A926VID7"/>
<organism evidence="2 3">
    <name type="scientific">Aerosakkonema funiforme FACHB-1375</name>
    <dbReference type="NCBI Taxonomy" id="2949571"/>
    <lineage>
        <taxon>Bacteria</taxon>
        <taxon>Bacillati</taxon>
        <taxon>Cyanobacteriota</taxon>
        <taxon>Cyanophyceae</taxon>
        <taxon>Oscillatoriophycideae</taxon>
        <taxon>Aerosakkonematales</taxon>
        <taxon>Aerosakkonemataceae</taxon>
        <taxon>Aerosakkonema</taxon>
    </lineage>
</organism>
<name>A0A926VID7_9CYAN</name>
<reference evidence="2" key="1">
    <citation type="journal article" date="2015" name="ISME J.">
        <title>Draft Genome Sequence of Streptomyces incarnatus NRRL8089, which Produces the Nucleoside Antibiotic Sinefungin.</title>
        <authorList>
            <person name="Oshima K."/>
            <person name="Hattori M."/>
            <person name="Shimizu H."/>
            <person name="Fukuda K."/>
            <person name="Nemoto M."/>
            <person name="Inagaki K."/>
            <person name="Tamura T."/>
        </authorList>
    </citation>
    <scope>NUCLEOTIDE SEQUENCE</scope>
    <source>
        <strain evidence="2">FACHB-1375</strain>
    </source>
</reference>
<dbReference type="RefSeq" id="WP_190470895.1">
    <property type="nucleotide sequence ID" value="NZ_JACJPW010000084.1"/>
</dbReference>
<feature type="domain" description="PIN" evidence="1">
    <location>
        <begin position="20"/>
        <end position="166"/>
    </location>
</feature>
<dbReference type="Proteomes" id="UP000641646">
    <property type="component" value="Unassembled WGS sequence"/>
</dbReference>